<keyword evidence="2" id="KW-0812">Transmembrane</keyword>
<sequence>MAVRDTDEDRHLTGQIRRVIRVHAEAVPASYPVSIDASRALVLEIEREGDDSAAEVTGGRSGTVRATDTRPGTAGAAGRSGDGGETGRGSDDTNDGAVRVFEAWPSGGQADSRLVRLLDAVGESPANPGALEGKRVALESRDDRVCVDVDGTERLHATATQESVDTHSLAEVVVLAGAITGFLAFLATQTAARWAAVPLAVVTAVTLAASLGFDAWRTEDAEWSPRTLSWAAGGAVPVLNVAVAVAYLARKAAAVEAPVDAAGVWR</sequence>
<protein>
    <submittedName>
        <fullName evidence="3">Uncharacterized protein</fullName>
    </submittedName>
</protein>
<feature type="non-terminal residue" evidence="3">
    <location>
        <position position="266"/>
    </location>
</feature>
<keyword evidence="2" id="KW-0472">Membrane</keyword>
<feature type="region of interest" description="Disordered" evidence="1">
    <location>
        <begin position="49"/>
        <end position="96"/>
    </location>
</feature>
<evidence type="ECO:0000313" key="4">
    <source>
        <dbReference type="Proteomes" id="UP000471521"/>
    </source>
</evidence>
<proteinExistence type="predicted"/>
<dbReference type="EMBL" id="WUUU01000155">
    <property type="protein sequence ID" value="MXR21819.1"/>
    <property type="molecule type" value="Genomic_DNA"/>
</dbReference>
<dbReference type="Proteomes" id="UP000471521">
    <property type="component" value="Unassembled WGS sequence"/>
</dbReference>
<reference evidence="3 4" key="1">
    <citation type="submission" date="2019-12" db="EMBL/GenBank/DDBJ databases">
        <title>Isolation and characterization of three novel carbon monoxide-oxidizing members of Halobacteria from salione crusts and soils.</title>
        <authorList>
            <person name="Myers M.R."/>
            <person name="King G.M."/>
        </authorList>
    </citation>
    <scope>NUCLEOTIDE SEQUENCE [LARGE SCALE GENOMIC DNA]</scope>
    <source>
        <strain evidence="3 4">PCN9</strain>
    </source>
</reference>
<organism evidence="3 4">
    <name type="scientific">Halobacterium bonnevillei</name>
    <dbReference type="NCBI Taxonomy" id="2692200"/>
    <lineage>
        <taxon>Archaea</taxon>
        <taxon>Methanobacteriati</taxon>
        <taxon>Methanobacteriota</taxon>
        <taxon>Stenosarchaea group</taxon>
        <taxon>Halobacteria</taxon>
        <taxon>Halobacteriales</taxon>
        <taxon>Halobacteriaceae</taxon>
        <taxon>Halobacterium</taxon>
    </lineage>
</organism>
<keyword evidence="2" id="KW-1133">Transmembrane helix</keyword>
<feature type="compositionally biased region" description="Gly residues" evidence="1">
    <location>
        <begin position="78"/>
        <end position="87"/>
    </location>
</feature>
<evidence type="ECO:0000256" key="2">
    <source>
        <dbReference type="SAM" id="Phobius"/>
    </source>
</evidence>
<accession>A0A6B0SWH6</accession>
<evidence type="ECO:0000313" key="3">
    <source>
        <dbReference type="EMBL" id="MXR21819.1"/>
    </source>
</evidence>
<feature type="transmembrane region" description="Helical" evidence="2">
    <location>
        <begin position="228"/>
        <end position="249"/>
    </location>
</feature>
<keyword evidence="4" id="KW-1185">Reference proteome</keyword>
<dbReference type="AlphaFoldDB" id="A0A6B0SWH6"/>
<comment type="caution">
    <text evidence="3">The sequence shown here is derived from an EMBL/GenBank/DDBJ whole genome shotgun (WGS) entry which is preliminary data.</text>
</comment>
<gene>
    <name evidence="3" type="ORF">GRX66_14845</name>
</gene>
<evidence type="ECO:0000256" key="1">
    <source>
        <dbReference type="SAM" id="MobiDB-lite"/>
    </source>
</evidence>
<name>A0A6B0SWH6_9EURY</name>
<feature type="transmembrane region" description="Helical" evidence="2">
    <location>
        <begin position="194"/>
        <end position="216"/>
    </location>
</feature>